<dbReference type="InterPro" id="IPR050595">
    <property type="entry name" value="Bact_response_regulator"/>
</dbReference>
<feature type="domain" description="Response regulatory" evidence="3">
    <location>
        <begin position="8"/>
        <end position="121"/>
    </location>
</feature>
<dbReference type="InterPro" id="IPR011006">
    <property type="entry name" value="CheY-like_superfamily"/>
</dbReference>
<dbReference type="KEGG" id="kbs:EPA93_02285"/>
<dbReference type="SUPFAM" id="SSF52172">
    <property type="entry name" value="CheY-like"/>
    <property type="match status" value="1"/>
</dbReference>
<evidence type="ECO:0000256" key="1">
    <source>
        <dbReference type="ARBA" id="ARBA00022553"/>
    </source>
</evidence>
<dbReference type="AlphaFoldDB" id="A0A4P6JIQ9"/>
<gene>
    <name evidence="4" type="ORF">EPA93_02285</name>
</gene>
<reference evidence="4 5" key="1">
    <citation type="submission" date="2019-01" db="EMBL/GenBank/DDBJ databases">
        <title>Ktedonosporobacter rubrisoli SCAWS-G2.</title>
        <authorList>
            <person name="Huang Y."/>
            <person name="Yan B."/>
        </authorList>
    </citation>
    <scope>NUCLEOTIDE SEQUENCE [LARGE SCALE GENOMIC DNA]</scope>
    <source>
        <strain evidence="4 5">SCAWS-G2</strain>
    </source>
</reference>
<dbReference type="RefSeq" id="WP_129885482.1">
    <property type="nucleotide sequence ID" value="NZ_CP035758.1"/>
</dbReference>
<evidence type="ECO:0000256" key="2">
    <source>
        <dbReference type="PROSITE-ProRule" id="PRU00169"/>
    </source>
</evidence>
<keyword evidence="1 2" id="KW-0597">Phosphoprotein</keyword>
<dbReference type="SMART" id="SM00448">
    <property type="entry name" value="REC"/>
    <property type="match status" value="1"/>
</dbReference>
<dbReference type="Proteomes" id="UP000290365">
    <property type="component" value="Chromosome"/>
</dbReference>
<dbReference type="OrthoDB" id="161747at2"/>
<dbReference type="EMBL" id="CP035758">
    <property type="protein sequence ID" value="QBD74883.1"/>
    <property type="molecule type" value="Genomic_DNA"/>
</dbReference>
<evidence type="ECO:0000259" key="3">
    <source>
        <dbReference type="PROSITE" id="PS50110"/>
    </source>
</evidence>
<keyword evidence="5" id="KW-1185">Reference proteome</keyword>
<dbReference type="Pfam" id="PF00072">
    <property type="entry name" value="Response_reg"/>
    <property type="match status" value="1"/>
</dbReference>
<sequence length="121" mass="13321">MPEPKKKRILIADDDLAILDVLTLFLEECGYEVESTADGTCVPALARTFPDLLLLDIWMSGSNGCELCAQFKRQPNTAHLPVILISANKDTEHLAREAGADDFIAKPFDLDVVLSKIEHAL</sequence>
<organism evidence="4 5">
    <name type="scientific">Ktedonosporobacter rubrisoli</name>
    <dbReference type="NCBI Taxonomy" id="2509675"/>
    <lineage>
        <taxon>Bacteria</taxon>
        <taxon>Bacillati</taxon>
        <taxon>Chloroflexota</taxon>
        <taxon>Ktedonobacteria</taxon>
        <taxon>Ktedonobacterales</taxon>
        <taxon>Ktedonosporobacteraceae</taxon>
        <taxon>Ktedonosporobacter</taxon>
    </lineage>
</organism>
<dbReference type="PROSITE" id="PS50110">
    <property type="entry name" value="RESPONSE_REGULATORY"/>
    <property type="match status" value="1"/>
</dbReference>
<name>A0A4P6JIQ9_KTERU</name>
<dbReference type="PANTHER" id="PTHR44591:SF3">
    <property type="entry name" value="RESPONSE REGULATORY DOMAIN-CONTAINING PROTEIN"/>
    <property type="match status" value="1"/>
</dbReference>
<accession>A0A4P6JIQ9</accession>
<dbReference type="InterPro" id="IPR001789">
    <property type="entry name" value="Sig_transdc_resp-reg_receiver"/>
</dbReference>
<dbReference type="GO" id="GO:0000160">
    <property type="term" value="P:phosphorelay signal transduction system"/>
    <property type="evidence" value="ECO:0007669"/>
    <property type="project" value="InterPro"/>
</dbReference>
<protein>
    <submittedName>
        <fullName evidence="4">Response regulator transcription factor</fullName>
    </submittedName>
</protein>
<dbReference type="PANTHER" id="PTHR44591">
    <property type="entry name" value="STRESS RESPONSE REGULATOR PROTEIN 1"/>
    <property type="match status" value="1"/>
</dbReference>
<proteinExistence type="predicted"/>
<evidence type="ECO:0000313" key="4">
    <source>
        <dbReference type="EMBL" id="QBD74883.1"/>
    </source>
</evidence>
<evidence type="ECO:0000313" key="5">
    <source>
        <dbReference type="Proteomes" id="UP000290365"/>
    </source>
</evidence>
<dbReference type="Gene3D" id="3.40.50.2300">
    <property type="match status" value="1"/>
</dbReference>
<feature type="modified residue" description="4-aspartylphosphate" evidence="2">
    <location>
        <position position="56"/>
    </location>
</feature>